<sequence>MKRVFLIVFLLGLCVSIQADNSRYFDMLTREMEKSYVYSDKKEKQLGELRSALRYSSYHEMLTRLELCDRLFQVYYDFQYDSAMMYIRRGLELARRVHNRHYEVLNLMHRGLLLSLAGFFGEGMSCIHQADSIGIPQDLQREYWNVRYLFATFQNDYDRDSEFSHRMEPEVLNALNHAMAHTPRYRKIYPFYRALYFQYLGKTSTAVSLWERVVKTFRYGDALYAQSAYNLAVCYQQLGKDELYERWLIQSAIGDIRCATRQNAAMEMLAIHTFKKPGRQIRLAEKFVDFSLHDAEAYNSRLRKLGVARSWPSIIGAYQQMLTQSNRTLRLILTGMTVLLIGVFLLTYFLYRQNKKLNDNRCSLRKSNENLDLLNIEIEEKNRQLLDVNAKREGLAKVYIDLCEKYIERFHSFKTLVNRKIKSNQVRDLQSKLSGSELSKEEAESFLRHFDKAFLQLYPTFVTEFNALLRPDAQILLSDELALTSELRIGALIRLGVRDSSEMANLLFYSPQTIYNYRWSLKSKAVNKDCFEEDVRRLCRFK</sequence>
<feature type="domain" description="DUF6377" evidence="4">
    <location>
        <begin position="255"/>
        <end position="504"/>
    </location>
</feature>
<dbReference type="Proteomes" id="UP000002772">
    <property type="component" value="Unassembled WGS sequence"/>
</dbReference>
<proteinExistence type="predicted"/>
<organism evidence="5 6">
    <name type="scientific">Hallella multisaccharivorax DSM 17128</name>
    <dbReference type="NCBI Taxonomy" id="688246"/>
    <lineage>
        <taxon>Bacteria</taxon>
        <taxon>Pseudomonadati</taxon>
        <taxon>Bacteroidota</taxon>
        <taxon>Bacteroidia</taxon>
        <taxon>Bacteroidales</taxon>
        <taxon>Prevotellaceae</taxon>
        <taxon>Hallella</taxon>
    </lineage>
</organism>
<dbReference type="Pfam" id="PF19904">
    <property type="entry name" value="DUF6377"/>
    <property type="match status" value="1"/>
</dbReference>
<keyword evidence="2" id="KW-0812">Transmembrane</keyword>
<keyword evidence="2" id="KW-1133">Transmembrane helix</keyword>
<evidence type="ECO:0000256" key="2">
    <source>
        <dbReference type="SAM" id="Phobius"/>
    </source>
</evidence>
<dbReference type="AlphaFoldDB" id="F8N8Q5"/>
<evidence type="ECO:0000313" key="6">
    <source>
        <dbReference type="Proteomes" id="UP000002772"/>
    </source>
</evidence>
<dbReference type="RefSeq" id="WP_007575359.1">
    <property type="nucleotide sequence ID" value="NZ_BPTS01000002.1"/>
</dbReference>
<accession>F8N8Q5</accession>
<keyword evidence="2" id="KW-0472">Membrane</keyword>
<protein>
    <recommendedName>
        <fullName evidence="4">DUF6377 domain-containing protein</fullName>
    </recommendedName>
</protein>
<keyword evidence="6" id="KW-1185">Reference proteome</keyword>
<evidence type="ECO:0000313" key="5">
    <source>
        <dbReference type="EMBL" id="EGN57650.1"/>
    </source>
</evidence>
<keyword evidence="3" id="KW-0732">Signal</keyword>
<feature type="chain" id="PRO_5003375738" description="DUF6377 domain-containing protein" evidence="3">
    <location>
        <begin position="20"/>
        <end position="542"/>
    </location>
</feature>
<evidence type="ECO:0000256" key="3">
    <source>
        <dbReference type="SAM" id="SignalP"/>
    </source>
</evidence>
<feature type="signal peptide" evidence="3">
    <location>
        <begin position="1"/>
        <end position="19"/>
    </location>
</feature>
<reference evidence="6" key="1">
    <citation type="journal article" date="2011" name="Stand. Genomic Sci.">
        <title>Non-contiguous finished genome sequence of the opportunistic oral pathogen Prevotella multisaccharivorax type strain (PPPA20).</title>
        <authorList>
            <person name="Pati A."/>
            <person name="Gronow S."/>
            <person name="Lu M."/>
            <person name="Lapidus A."/>
            <person name="Nolan M."/>
            <person name="Lucas S."/>
            <person name="Hammon N."/>
            <person name="Deshpande S."/>
            <person name="Cheng J.F."/>
            <person name="Tapia R."/>
            <person name="Han C."/>
            <person name="Goodwin L."/>
            <person name="Pitluck S."/>
            <person name="Liolios K."/>
            <person name="Pagani I."/>
            <person name="Mavromatis K."/>
            <person name="Mikhailova N."/>
            <person name="Huntemann M."/>
            <person name="Chen A."/>
            <person name="Palaniappan K."/>
            <person name="Land M."/>
            <person name="Hauser L."/>
            <person name="Detter J.C."/>
            <person name="Brambilla E.M."/>
            <person name="Rohde M."/>
            <person name="Goker M."/>
            <person name="Woyke T."/>
            <person name="Bristow J."/>
            <person name="Eisen J.A."/>
            <person name="Markowitz V."/>
            <person name="Hugenholtz P."/>
            <person name="Kyrpides N.C."/>
            <person name="Klenk H.P."/>
            <person name="Ivanova N."/>
        </authorList>
    </citation>
    <scope>NUCLEOTIDE SEQUENCE [LARGE SCALE GENOMIC DNA]</scope>
    <source>
        <strain evidence="6">DSM 17128</strain>
    </source>
</reference>
<feature type="coiled-coil region" evidence="1">
    <location>
        <begin position="364"/>
        <end position="391"/>
    </location>
</feature>
<dbReference type="STRING" id="688246.Premu_2264"/>
<evidence type="ECO:0000259" key="4">
    <source>
        <dbReference type="Pfam" id="PF19904"/>
    </source>
</evidence>
<dbReference type="InterPro" id="IPR011990">
    <property type="entry name" value="TPR-like_helical_dom_sf"/>
</dbReference>
<keyword evidence="1" id="KW-0175">Coiled coil</keyword>
<evidence type="ECO:0000256" key="1">
    <source>
        <dbReference type="SAM" id="Coils"/>
    </source>
</evidence>
<dbReference type="EMBL" id="GL945017">
    <property type="protein sequence ID" value="EGN57650.1"/>
    <property type="molecule type" value="Genomic_DNA"/>
</dbReference>
<dbReference type="HOGENOM" id="CLU_037195_0_0_10"/>
<gene>
    <name evidence="5" type="ORF">Premu_2264</name>
</gene>
<dbReference type="eggNOG" id="COG4735">
    <property type="taxonomic scope" value="Bacteria"/>
</dbReference>
<name>F8N8Q5_9BACT</name>
<feature type="transmembrane region" description="Helical" evidence="2">
    <location>
        <begin position="331"/>
        <end position="351"/>
    </location>
</feature>
<dbReference type="OrthoDB" id="1044679at2"/>
<dbReference type="Gene3D" id="1.25.40.10">
    <property type="entry name" value="Tetratricopeptide repeat domain"/>
    <property type="match status" value="1"/>
</dbReference>
<dbReference type="InterPro" id="IPR045957">
    <property type="entry name" value="DUF6377"/>
</dbReference>